<dbReference type="RefSeq" id="WP_114949680.1">
    <property type="nucleotide sequence ID" value="NZ_CP033905.1"/>
</dbReference>
<evidence type="ECO:0000256" key="1">
    <source>
        <dbReference type="ARBA" id="ARBA00012417"/>
    </source>
</evidence>
<gene>
    <name evidence="9" type="ORF">EBQ10_07920</name>
</gene>
<keyword evidence="6" id="KW-0239">DNA-directed DNA polymerase</keyword>
<dbReference type="InterPro" id="IPR050238">
    <property type="entry name" value="DNA_Rep/Repair_Clamp_Loader"/>
</dbReference>
<keyword evidence="5" id="KW-0235">DNA replication</keyword>
<dbReference type="Proteomes" id="UP000275951">
    <property type="component" value="Chromosome"/>
</dbReference>
<evidence type="ECO:0000313" key="10">
    <source>
        <dbReference type="Proteomes" id="UP000275951"/>
    </source>
</evidence>
<reference evidence="9 10" key="1">
    <citation type="submission" date="2018-11" db="EMBL/GenBank/DDBJ databases">
        <title>Multidrug-resistant genes are associated with an 42-kb island TGI1 carrying a complex class 1 integron in a Trueperella pyogenes.</title>
        <authorList>
            <person name="Dong W."/>
        </authorList>
    </citation>
    <scope>NUCLEOTIDE SEQUENCE [LARGE SCALE GENOMIC DNA]</scope>
    <source>
        <strain evidence="9 10">TP4</strain>
    </source>
</reference>
<evidence type="ECO:0000256" key="3">
    <source>
        <dbReference type="ARBA" id="ARBA00022679"/>
    </source>
</evidence>
<sequence length="399" mass="42269">MSVFRDLVSQDEAIADLTRAAVAARNIAKAGFDMPIQSGNSAMSHAWLITGPPGSGRSLAARAFAAALQCTGATPGCGECAQCKSVMGRQHPDVSSLSTDLVTIKAEEVRAYVASSYQAPGTGAWKVFIIEDADRMVERTTNVLLKAIEEPGPRTVWVLCTAAVADVLPTIRSRCRNVNLVTPAIEDVARLLVERESVEPAEAMVAAQAAQSHIGVAKALATDPQAAGVRKKTLDALVSIRGVGDAAVAAWMLVDPELMGVSGTKRDKDSEAKEEAKRLAALGLEAGGRVPASVRSQVKAASVDSKRRATRNLHDMIDRELVYMISFYRDVVATQLQAGVALINADYEQSVSRIAAAIGPAEALNRLDVLSQARERMRGNVAPQLLMEAALSAMRVGAD</sequence>
<dbReference type="Gene3D" id="3.40.50.300">
    <property type="entry name" value="P-loop containing nucleotide triphosphate hydrolases"/>
    <property type="match status" value="1"/>
</dbReference>
<dbReference type="NCBIfam" id="NF005926">
    <property type="entry name" value="PRK07940.1"/>
    <property type="match status" value="1"/>
</dbReference>
<evidence type="ECO:0000259" key="8">
    <source>
        <dbReference type="Pfam" id="PF09115"/>
    </source>
</evidence>
<proteinExistence type="predicted"/>
<dbReference type="GO" id="GO:0003887">
    <property type="term" value="F:DNA-directed DNA polymerase activity"/>
    <property type="evidence" value="ECO:0007669"/>
    <property type="project" value="UniProtKB-EC"/>
</dbReference>
<dbReference type="Pfam" id="PF13177">
    <property type="entry name" value="DNA_pol3_delta2"/>
    <property type="match status" value="1"/>
</dbReference>
<dbReference type="AlphaFoldDB" id="A0A3S9QPV7"/>
<dbReference type="GO" id="GO:0006261">
    <property type="term" value="P:DNA-templated DNA replication"/>
    <property type="evidence" value="ECO:0007669"/>
    <property type="project" value="TreeGrafter"/>
</dbReference>
<evidence type="ECO:0000256" key="4">
    <source>
        <dbReference type="ARBA" id="ARBA00022695"/>
    </source>
</evidence>
<name>A0A3S9QPV7_9ACTO</name>
<dbReference type="PANTHER" id="PTHR11669:SF8">
    <property type="entry name" value="DNA POLYMERASE III SUBUNIT DELTA"/>
    <property type="match status" value="1"/>
</dbReference>
<dbReference type="SUPFAM" id="SSF52540">
    <property type="entry name" value="P-loop containing nucleoside triphosphate hydrolases"/>
    <property type="match status" value="1"/>
</dbReference>
<evidence type="ECO:0000256" key="5">
    <source>
        <dbReference type="ARBA" id="ARBA00022705"/>
    </source>
</evidence>
<keyword evidence="3 9" id="KW-0808">Transferase</keyword>
<dbReference type="Pfam" id="PF09115">
    <property type="entry name" value="DNApol3-delta_C"/>
    <property type="match status" value="1"/>
</dbReference>
<evidence type="ECO:0000256" key="7">
    <source>
        <dbReference type="ARBA" id="ARBA00049244"/>
    </source>
</evidence>
<evidence type="ECO:0000256" key="6">
    <source>
        <dbReference type="ARBA" id="ARBA00022932"/>
    </source>
</evidence>
<keyword evidence="4 9" id="KW-0548">Nucleotidyltransferase</keyword>
<dbReference type="InterPro" id="IPR015199">
    <property type="entry name" value="DNA_pol_III_delta_C"/>
</dbReference>
<dbReference type="InterPro" id="IPR027417">
    <property type="entry name" value="P-loop_NTPase"/>
</dbReference>
<evidence type="ECO:0000256" key="2">
    <source>
        <dbReference type="ARBA" id="ARBA00014363"/>
    </source>
</evidence>
<dbReference type="PANTHER" id="PTHR11669">
    <property type="entry name" value="REPLICATION FACTOR C / DNA POLYMERASE III GAMMA-TAU SUBUNIT"/>
    <property type="match status" value="1"/>
</dbReference>
<organism evidence="9 10">
    <name type="scientific">Trueperella pyogenes</name>
    <dbReference type="NCBI Taxonomy" id="1661"/>
    <lineage>
        <taxon>Bacteria</taxon>
        <taxon>Bacillati</taxon>
        <taxon>Actinomycetota</taxon>
        <taxon>Actinomycetes</taxon>
        <taxon>Actinomycetales</taxon>
        <taxon>Actinomycetaceae</taxon>
        <taxon>Trueperella</taxon>
    </lineage>
</organism>
<dbReference type="EC" id="2.7.7.7" evidence="1"/>
<comment type="catalytic activity">
    <reaction evidence="7">
        <text>DNA(n) + a 2'-deoxyribonucleoside 5'-triphosphate = DNA(n+1) + diphosphate</text>
        <dbReference type="Rhea" id="RHEA:22508"/>
        <dbReference type="Rhea" id="RHEA-COMP:17339"/>
        <dbReference type="Rhea" id="RHEA-COMP:17340"/>
        <dbReference type="ChEBI" id="CHEBI:33019"/>
        <dbReference type="ChEBI" id="CHEBI:61560"/>
        <dbReference type="ChEBI" id="CHEBI:173112"/>
        <dbReference type="EC" id="2.7.7.7"/>
    </reaction>
</comment>
<evidence type="ECO:0000313" key="9">
    <source>
        <dbReference type="EMBL" id="AZR07884.1"/>
    </source>
</evidence>
<accession>A0A3S9QPV7</accession>
<dbReference type="EMBL" id="CP033905">
    <property type="protein sequence ID" value="AZR07884.1"/>
    <property type="molecule type" value="Genomic_DNA"/>
</dbReference>
<protein>
    <recommendedName>
        <fullName evidence="2">DNA polymerase III subunit delta'</fullName>
        <ecNumber evidence="1">2.7.7.7</ecNumber>
    </recommendedName>
</protein>
<feature type="domain" description="DNA polymerase III delta subunit C-terminal" evidence="8">
    <location>
        <begin position="314"/>
        <end position="391"/>
    </location>
</feature>